<dbReference type="InterPro" id="IPR006102">
    <property type="entry name" value="Ig-like_GH2"/>
</dbReference>
<comment type="similarity">
    <text evidence="2 9">Belongs to the glycosyl hydrolase 2 family.</text>
</comment>
<dbReference type="InterPro" id="IPR013222">
    <property type="entry name" value="Glyco_hyd_98_carb-bd"/>
</dbReference>
<dbReference type="SUPFAM" id="SSF63446">
    <property type="entry name" value="Type I dockerin domain"/>
    <property type="match status" value="1"/>
</dbReference>
<dbReference type="Gene3D" id="2.60.40.10">
    <property type="entry name" value="Immunoglobulins"/>
    <property type="match status" value="2"/>
</dbReference>
<evidence type="ECO:0000256" key="4">
    <source>
        <dbReference type="ARBA" id="ARBA00022729"/>
    </source>
</evidence>
<keyword evidence="14" id="KW-1185">Reference proteome</keyword>
<evidence type="ECO:0000256" key="1">
    <source>
        <dbReference type="ARBA" id="ARBA00001412"/>
    </source>
</evidence>
<dbReference type="SUPFAM" id="SSF49303">
    <property type="entry name" value="beta-Galactosidase/glucuronidase domain"/>
    <property type="match status" value="2"/>
</dbReference>
<dbReference type="SUPFAM" id="SSF49899">
    <property type="entry name" value="Concanavalin A-like lectins/glucanases"/>
    <property type="match status" value="1"/>
</dbReference>
<comment type="caution">
    <text evidence="13">The sequence shown here is derived from an EMBL/GenBank/DDBJ whole genome shotgun (WGS) entry which is preliminary data.</text>
</comment>
<keyword evidence="7 9" id="KW-0326">Glycosidase</keyword>
<evidence type="ECO:0000259" key="12">
    <source>
        <dbReference type="PROSITE" id="PS51766"/>
    </source>
</evidence>
<keyword evidence="5 9" id="KW-0378">Hydrolase</keyword>
<dbReference type="InterPro" id="IPR011013">
    <property type="entry name" value="Gal_mutarotase_sf_dom"/>
</dbReference>
<dbReference type="CDD" id="cd14254">
    <property type="entry name" value="Dockerin_II"/>
    <property type="match status" value="1"/>
</dbReference>
<dbReference type="Pfam" id="PF13385">
    <property type="entry name" value="Laminin_G_3"/>
    <property type="match status" value="1"/>
</dbReference>
<organism evidence="13 14">
    <name type="scientific">Clostridium gallinarum</name>
    <dbReference type="NCBI Taxonomy" id="2762246"/>
    <lineage>
        <taxon>Bacteria</taxon>
        <taxon>Bacillati</taxon>
        <taxon>Bacillota</taxon>
        <taxon>Clostridia</taxon>
        <taxon>Eubacteriales</taxon>
        <taxon>Clostridiaceae</taxon>
        <taxon>Clostridium</taxon>
    </lineage>
</organism>
<dbReference type="Pfam" id="PF02929">
    <property type="entry name" value="Bgal_small_N"/>
    <property type="match status" value="1"/>
</dbReference>
<dbReference type="EMBL" id="JACSQZ010000021">
    <property type="protein sequence ID" value="MBD7914993.1"/>
    <property type="molecule type" value="Genomic_DNA"/>
</dbReference>
<evidence type="ECO:0000256" key="11">
    <source>
        <dbReference type="SAM" id="SignalP"/>
    </source>
</evidence>
<dbReference type="PANTHER" id="PTHR46323">
    <property type="entry name" value="BETA-GALACTOSIDASE"/>
    <property type="match status" value="1"/>
</dbReference>
<dbReference type="Pfam" id="PF02837">
    <property type="entry name" value="Glyco_hydro_2_N"/>
    <property type="match status" value="1"/>
</dbReference>
<dbReference type="InterPro" id="IPR002105">
    <property type="entry name" value="Dockerin_1_rpt"/>
</dbReference>
<dbReference type="SMART" id="SM00776">
    <property type="entry name" value="NPCBM"/>
    <property type="match status" value="1"/>
</dbReference>
<dbReference type="InterPro" id="IPR017853">
    <property type="entry name" value="GH"/>
</dbReference>
<dbReference type="EC" id="3.2.1.23" evidence="3 9"/>
<dbReference type="Gene3D" id="2.60.120.200">
    <property type="match status" value="1"/>
</dbReference>
<dbReference type="SMART" id="SM00560">
    <property type="entry name" value="LamGL"/>
    <property type="match status" value="1"/>
</dbReference>
<dbReference type="Proteomes" id="UP000640335">
    <property type="component" value="Unassembled WGS sequence"/>
</dbReference>
<comment type="catalytic activity">
    <reaction evidence="1 9">
        <text>Hydrolysis of terminal non-reducing beta-D-galactose residues in beta-D-galactosides.</text>
        <dbReference type="EC" id="3.2.1.23"/>
    </reaction>
</comment>
<dbReference type="SUPFAM" id="SSF49785">
    <property type="entry name" value="Galactose-binding domain-like"/>
    <property type="match status" value="2"/>
</dbReference>
<dbReference type="Pfam" id="PF16353">
    <property type="entry name" value="LacZ_4"/>
    <property type="match status" value="1"/>
</dbReference>
<dbReference type="InterPro" id="IPR004199">
    <property type="entry name" value="B-gal_small/dom_5"/>
</dbReference>
<dbReference type="Gene3D" id="1.20.1270.90">
    <property type="entry name" value="AF1782-like"/>
    <property type="match status" value="1"/>
</dbReference>
<proteinExistence type="inferred from homology"/>
<evidence type="ECO:0000313" key="13">
    <source>
        <dbReference type="EMBL" id="MBD7914993.1"/>
    </source>
</evidence>
<dbReference type="SUPFAM" id="SSF74650">
    <property type="entry name" value="Galactose mutarotase-like"/>
    <property type="match status" value="1"/>
</dbReference>
<dbReference type="SUPFAM" id="SSF51445">
    <property type="entry name" value="(Trans)glycosidases"/>
    <property type="match status" value="2"/>
</dbReference>
<dbReference type="Gene3D" id="3.20.20.80">
    <property type="entry name" value="Glycosidases"/>
    <property type="match status" value="1"/>
</dbReference>
<dbReference type="PRINTS" id="PR00132">
    <property type="entry name" value="GLHYDRLASE2"/>
</dbReference>
<evidence type="ECO:0000256" key="7">
    <source>
        <dbReference type="ARBA" id="ARBA00023295"/>
    </source>
</evidence>
<feature type="chain" id="PRO_5046815091" description="Beta-galactosidase" evidence="11">
    <location>
        <begin position="29"/>
        <end position="1734"/>
    </location>
</feature>
<reference evidence="13 14" key="1">
    <citation type="submission" date="2020-08" db="EMBL/GenBank/DDBJ databases">
        <title>A Genomic Blueprint of the Chicken Gut Microbiome.</title>
        <authorList>
            <person name="Gilroy R."/>
            <person name="Ravi A."/>
            <person name="Getino M."/>
            <person name="Pursley I."/>
            <person name="Horton D.L."/>
            <person name="Alikhan N.-F."/>
            <person name="Baker D."/>
            <person name="Gharbi K."/>
            <person name="Hall N."/>
            <person name="Watson M."/>
            <person name="Adriaenssens E.M."/>
            <person name="Foster-Nyarko E."/>
            <person name="Jarju S."/>
            <person name="Secka A."/>
            <person name="Antonio M."/>
            <person name="Oren A."/>
            <person name="Chaudhuri R."/>
            <person name="La Ragione R.M."/>
            <person name="Hildebrand F."/>
            <person name="Pallen M.J."/>
        </authorList>
    </citation>
    <scope>NUCLEOTIDE SEQUENCE [LARGE SCALE GENOMIC DNA]</scope>
    <source>
        <strain evidence="13 14">Sa3CUN1</strain>
    </source>
</reference>
<dbReference type="InterPro" id="IPR036439">
    <property type="entry name" value="Dockerin_dom_sf"/>
</dbReference>
<dbReference type="Pfam" id="PF00404">
    <property type="entry name" value="Dockerin_1"/>
    <property type="match status" value="1"/>
</dbReference>
<dbReference type="InterPro" id="IPR006558">
    <property type="entry name" value="LamG-like"/>
</dbReference>
<dbReference type="Pfam" id="PF08305">
    <property type="entry name" value="NPCBM"/>
    <property type="match status" value="1"/>
</dbReference>
<evidence type="ECO:0000313" key="14">
    <source>
        <dbReference type="Proteomes" id="UP000640335"/>
    </source>
</evidence>
<feature type="signal peptide" evidence="11">
    <location>
        <begin position="1"/>
        <end position="28"/>
    </location>
</feature>
<dbReference type="InterPro" id="IPR032312">
    <property type="entry name" value="LacZ_4"/>
</dbReference>
<dbReference type="InterPro" id="IPR013320">
    <property type="entry name" value="ConA-like_dom_sf"/>
</dbReference>
<dbReference type="InterPro" id="IPR016134">
    <property type="entry name" value="Dockerin_dom"/>
</dbReference>
<evidence type="ECO:0000256" key="6">
    <source>
        <dbReference type="ARBA" id="ARBA00023157"/>
    </source>
</evidence>
<evidence type="ECO:0000256" key="5">
    <source>
        <dbReference type="ARBA" id="ARBA00022801"/>
    </source>
</evidence>
<dbReference type="PROSITE" id="PS51766">
    <property type="entry name" value="DOCKERIN"/>
    <property type="match status" value="1"/>
</dbReference>
<evidence type="ECO:0000256" key="3">
    <source>
        <dbReference type="ARBA" id="ARBA00012756"/>
    </source>
</evidence>
<feature type="domain" description="Dockerin" evidence="12">
    <location>
        <begin position="1671"/>
        <end position="1734"/>
    </location>
</feature>
<dbReference type="InterPro" id="IPR038637">
    <property type="entry name" value="NPCBM_sf"/>
</dbReference>
<dbReference type="InterPro" id="IPR006101">
    <property type="entry name" value="Glyco_hydro_2"/>
</dbReference>
<dbReference type="InterPro" id="IPR036156">
    <property type="entry name" value="Beta-gal/glucu_dom_sf"/>
</dbReference>
<dbReference type="Gene3D" id="2.70.98.10">
    <property type="match status" value="1"/>
</dbReference>
<evidence type="ECO:0000256" key="9">
    <source>
        <dbReference type="RuleBase" id="RU361154"/>
    </source>
</evidence>
<keyword evidence="4 11" id="KW-0732">Signal</keyword>
<evidence type="ECO:0000256" key="8">
    <source>
        <dbReference type="ARBA" id="ARBA00032230"/>
    </source>
</evidence>
<dbReference type="InterPro" id="IPR014718">
    <property type="entry name" value="GH-type_carb-bd"/>
</dbReference>
<evidence type="ECO:0000256" key="10">
    <source>
        <dbReference type="SAM" id="Coils"/>
    </source>
</evidence>
<dbReference type="InterPro" id="IPR011081">
    <property type="entry name" value="Big_4"/>
</dbReference>
<keyword evidence="10" id="KW-0175">Coiled coil</keyword>
<evidence type="ECO:0000256" key="2">
    <source>
        <dbReference type="ARBA" id="ARBA00007401"/>
    </source>
</evidence>
<gene>
    <name evidence="13" type="ORF">H9660_07510</name>
</gene>
<dbReference type="InterPro" id="IPR050347">
    <property type="entry name" value="Bact_Beta-galactosidase"/>
</dbReference>
<dbReference type="Pfam" id="PF00703">
    <property type="entry name" value="Glyco_hydro_2"/>
    <property type="match status" value="1"/>
</dbReference>
<dbReference type="InterPro" id="IPR013783">
    <property type="entry name" value="Ig-like_fold"/>
</dbReference>
<dbReference type="SMART" id="SM01038">
    <property type="entry name" value="Bgal_small_N"/>
    <property type="match status" value="1"/>
</dbReference>
<dbReference type="Pfam" id="PF07532">
    <property type="entry name" value="Big_4"/>
    <property type="match status" value="2"/>
</dbReference>
<dbReference type="RefSeq" id="WP_191749758.1">
    <property type="nucleotide sequence ID" value="NZ_JACSQZ010000021.1"/>
</dbReference>
<dbReference type="InterPro" id="IPR006104">
    <property type="entry name" value="Glyco_hydro_2_N"/>
</dbReference>
<dbReference type="Gene3D" id="2.60.120.1060">
    <property type="entry name" value="NPCBM/NEW2 domain"/>
    <property type="match status" value="1"/>
</dbReference>
<sequence>MIKRNKKLFALIVAVVLTTTLSENVVSAGTNFFSKLFETKEQWKNQPNVYEVNREEAHSTFVSYKNSETALEYEKKPVAERGIRVNSDYNMLLNGEWDFNIVDKPSLRPDVSDENGFDTDGWDTIKVPSNWQTQGYDYPIYTNIKYPWTSTENPDIGVAPTKYNPVGTYQRSFELPEGWSTDRRVYVSFQGVESAFYLWINGEEVGYSEDSYTAKDFDITDYLREGENIISVQVFRWSDASWLEDQDFIRLSGIFRDVSIYSTPEVRIRDFEAVGNLDENYEDATLDIEVDLSNYLKNNDEYTIEAKLYDADYNEVFDSPLKTTTNFDGETDLNENATRKIVNISGEVTSPKKWSAEDPNLYTVVIALKDKNGVEKEAVSTKIGFKKVEIKDKQILINGKPIYFKGVNRHETDPTDGRAVSVESMIEDIKIMKANNINAVRTSHYPNNPAFLELCDEYGLYVVDEANVETHGVRDKIPQSVPVWKAPVMDRIESMVERDKNVASIVMWSLGNEAGGGEIFKEAADWIRENEPTRPIHYEGDYSNNTTASDVFSWMYPYPSTLESFASKNKPVIICEYLHSMGNSGGDLNKYMEIFEKYDNLQGGFIWDFVDQALYKDIEEEVSIKDSSSNGFTVDIQSGGLEEGKEGEGIKGYATLPNDSKLNVTGKGLTVEVSVKPEESTTDSTFVAKGDTQFAIKETVDFQHTGKRALEFFIYDANKPGSYTQWVSAMVTELPENWVGNWHDIAGTYDGETIKLFIDGKQVSETKYSGVITSSNYPLTIGGDAQENRRSNATIDNVRLYNRALSLEELNDKTRDASDSLLWVDFDNQVTNNPSGDDKYFAYGGDWGDSPNDGNFSGNGLLNADRTPKAQLLDVKYHYQDIEMKEVDINNGIISIENESLFTNINKYDAVWELYQDGAIISEGKLDGLDIEPLTTKEVVIPFNAPENIDNGSEYFVTVRFKQKEATKWADVGYEVAKQQFIVNFADEGKDLVDVSSMENVSLEESDSDIKVSGKGFEVNFDKSTGNIDSFKNNGVELLSSPIIPDFWRAPNDNDRENGMPNRTATWKNAGENRTIENIDVISNEKVVTIAVDSTLPTTTASKYSNIIKIYGNGDVVITSNLEPGSSSLPEIPAIGMELKMSNGFENLQWFGRGPDENYWDRNMSTDVGLYTSNVDDQFFPYLEPQQTGNKTDVRWMTLTNEDGVGLMASGDNLIEFSALHYSEEELSSKSHPYKLVKGDIEVNLNYKQMGVGGDDAWGARPHEDFQLKSNKNYTYRMRLKAINLNDEDPMEVNKKALSYELAENQNISISGIKGIKPELPNKITVDTVDGISKEVSVTWNEISEESYNKVGEFTVEGTIERTTNKVIATITIKEIASTGTISAKLGNLVTLPSEILINYTDESKSYANVIWEPLDHMIFEKEGVYTIKGAANISGNNVEISTKVNVAEGYYASDIAWKSATIGWGTIKKDLSVDSNPLRLIVGDKVTTFSKGIGTHTDSTIIYDVSGKDYKYFQSYVGNDQEMSGSNSDGIQFKVYVDNNLAFDSGVMKANDPAKFINLDIEGIKEVKLVADKVGNNGSDHADWAEALFVKAAEEQLDNSLNELISSAQEIYDNAVEGTKIGEYHLGAKSSLNLAIEKAINDSENATNEEVQAIKDQLNLAIERFNSLVITETTGDINNNGKINIADLAIISKNYGKKNSDSNWSNIEHLDLNKDGVIEDYEINFVTKIILDK</sequence>
<accession>A0ABR8Q3K8</accession>
<name>A0ABR8Q3K8_9CLOT</name>
<dbReference type="Gene3D" id="1.10.1330.10">
    <property type="entry name" value="Dockerin domain"/>
    <property type="match status" value="1"/>
</dbReference>
<dbReference type="Gene3D" id="2.60.120.260">
    <property type="entry name" value="Galactose-binding domain-like"/>
    <property type="match status" value="1"/>
</dbReference>
<feature type="coiled-coil region" evidence="10">
    <location>
        <begin position="1591"/>
        <end position="1650"/>
    </location>
</feature>
<dbReference type="InterPro" id="IPR018247">
    <property type="entry name" value="EF_Hand_1_Ca_BS"/>
</dbReference>
<dbReference type="Pfam" id="PF02836">
    <property type="entry name" value="Glyco_hydro_2_C"/>
    <property type="match status" value="2"/>
</dbReference>
<dbReference type="InterPro" id="IPR008979">
    <property type="entry name" value="Galactose-bd-like_sf"/>
</dbReference>
<dbReference type="PANTHER" id="PTHR46323:SF2">
    <property type="entry name" value="BETA-GALACTOSIDASE"/>
    <property type="match status" value="1"/>
</dbReference>
<dbReference type="PROSITE" id="PS00719">
    <property type="entry name" value="GLYCOSYL_HYDROL_F2_1"/>
    <property type="match status" value="1"/>
</dbReference>
<protein>
    <recommendedName>
        <fullName evidence="3 9">Beta-galactosidase</fullName>
        <ecNumber evidence="3 9">3.2.1.23</ecNumber>
    </recommendedName>
    <alternativeName>
        <fullName evidence="8 9">Lactase</fullName>
    </alternativeName>
</protein>
<dbReference type="InterPro" id="IPR006103">
    <property type="entry name" value="Glyco_hydro_2_cat"/>
</dbReference>
<dbReference type="InterPro" id="IPR023230">
    <property type="entry name" value="Glyco_hydro_2_CS"/>
</dbReference>
<dbReference type="PROSITE" id="PS00018">
    <property type="entry name" value="EF_HAND_1"/>
    <property type="match status" value="2"/>
</dbReference>
<keyword evidence="6" id="KW-1015">Disulfide bond</keyword>